<evidence type="ECO:0000256" key="2">
    <source>
        <dbReference type="SAM" id="Phobius"/>
    </source>
</evidence>
<accession>A0A2P6VPS0</accession>
<feature type="transmembrane region" description="Helical" evidence="2">
    <location>
        <begin position="79"/>
        <end position="105"/>
    </location>
</feature>
<keyword evidence="2" id="KW-0812">Transmembrane</keyword>
<comment type="caution">
    <text evidence="3">The sequence shown here is derived from an EMBL/GenBank/DDBJ whole genome shotgun (WGS) entry which is preliminary data.</text>
</comment>
<feature type="transmembrane region" description="Helical" evidence="2">
    <location>
        <begin position="117"/>
        <end position="139"/>
    </location>
</feature>
<dbReference type="OrthoDB" id="514505at2759"/>
<keyword evidence="2" id="KW-0472">Membrane</keyword>
<feature type="transmembrane region" description="Helical" evidence="2">
    <location>
        <begin position="279"/>
        <end position="300"/>
    </location>
</feature>
<feature type="transmembrane region" description="Helical" evidence="2">
    <location>
        <begin position="43"/>
        <end position="67"/>
    </location>
</feature>
<reference evidence="3 4" key="1">
    <citation type="journal article" date="2018" name="Plant J.">
        <title>Genome sequences of Chlorella sorokiniana UTEX 1602 and Micractinium conductrix SAG 241.80: implications to maltose excretion by a green alga.</title>
        <authorList>
            <person name="Arriola M.B."/>
            <person name="Velmurugan N."/>
            <person name="Zhang Y."/>
            <person name="Plunkett M.H."/>
            <person name="Hondzo H."/>
            <person name="Barney B.M."/>
        </authorList>
    </citation>
    <scope>NUCLEOTIDE SEQUENCE [LARGE SCALE GENOMIC DNA]</scope>
    <source>
        <strain evidence="3 4">SAG 241.80</strain>
    </source>
</reference>
<evidence type="ECO:0000313" key="4">
    <source>
        <dbReference type="Proteomes" id="UP000239649"/>
    </source>
</evidence>
<dbReference type="Proteomes" id="UP000239649">
    <property type="component" value="Unassembled WGS sequence"/>
</dbReference>
<keyword evidence="2" id="KW-1133">Transmembrane helix</keyword>
<keyword evidence="4" id="KW-1185">Reference proteome</keyword>
<organism evidence="3 4">
    <name type="scientific">Micractinium conductrix</name>
    <dbReference type="NCBI Taxonomy" id="554055"/>
    <lineage>
        <taxon>Eukaryota</taxon>
        <taxon>Viridiplantae</taxon>
        <taxon>Chlorophyta</taxon>
        <taxon>core chlorophytes</taxon>
        <taxon>Trebouxiophyceae</taxon>
        <taxon>Chlorellales</taxon>
        <taxon>Chlorellaceae</taxon>
        <taxon>Chlorella clade</taxon>
        <taxon>Micractinium</taxon>
    </lineage>
</organism>
<evidence type="ECO:0000313" key="3">
    <source>
        <dbReference type="EMBL" id="PSC76093.1"/>
    </source>
</evidence>
<protein>
    <submittedName>
        <fullName evidence="3">Uncharacterized protein</fullName>
    </submittedName>
</protein>
<feature type="transmembrane region" description="Helical" evidence="2">
    <location>
        <begin position="12"/>
        <end position="31"/>
    </location>
</feature>
<feature type="transmembrane region" description="Helical" evidence="2">
    <location>
        <begin position="306"/>
        <end position="327"/>
    </location>
</feature>
<feature type="region of interest" description="Disordered" evidence="1">
    <location>
        <begin position="380"/>
        <end position="438"/>
    </location>
</feature>
<gene>
    <name evidence="3" type="ORF">C2E20_0258</name>
</gene>
<feature type="transmembrane region" description="Helical" evidence="2">
    <location>
        <begin position="169"/>
        <end position="190"/>
    </location>
</feature>
<dbReference type="AlphaFoldDB" id="A0A2P6VPS0"/>
<sequence length="438" mass="46829">MAGRVYLSMAYVAPRAALWTLLFFVALVDGLRHRSVRSRGFQLYWALVLSGGLFVLQEVVLLILVGQSSSAADVSRATLGAYIFFADVAASWWFGILLAVAAGFCITRESLGQHKPVVIAIPIIYLVTSLVVDYVLWWIRGFDAFTDQPVYYSAVPEDAAEKVGGTTGFMYLICLLANTMSMLLAWFFIFDTIQKEKDILEQGHHDVSALPGGAPAAGGPAGAAGAGGEGTVGGQAVLLEGPGADSHLYVDVVEVDLDAPKTFQDKVENREKLRLIRRFFFGVCAYLIATIAVIFLPLFVPTVVDRTILVLQNVVLWLFLAALLWTFRMRQGSPYLLVDEAGGMAEGASTELGVMGQEGDDEEDGRHGAAAWAAARFTLSDEHEEEERPGRSTGAGGSGGGAAGSGRQPTLNVDAAQHGVLVEALPTPVTPAPLAPPR</sequence>
<feature type="compositionally biased region" description="Gly residues" evidence="1">
    <location>
        <begin position="393"/>
        <end position="404"/>
    </location>
</feature>
<name>A0A2P6VPS0_9CHLO</name>
<feature type="compositionally biased region" description="Pro residues" evidence="1">
    <location>
        <begin position="428"/>
        <end position="438"/>
    </location>
</feature>
<dbReference type="EMBL" id="LHPF02000001">
    <property type="protein sequence ID" value="PSC76093.1"/>
    <property type="molecule type" value="Genomic_DNA"/>
</dbReference>
<evidence type="ECO:0000256" key="1">
    <source>
        <dbReference type="SAM" id="MobiDB-lite"/>
    </source>
</evidence>
<proteinExistence type="predicted"/>